<dbReference type="Gene3D" id="2.30.30.790">
    <property type="match status" value="1"/>
</dbReference>
<dbReference type="PANTHER" id="PTHR15680:SF9">
    <property type="entry name" value="LARGE RIBOSOMAL SUBUNIT PROTEIN BL19M"/>
    <property type="match status" value="1"/>
</dbReference>
<dbReference type="InterPro" id="IPR001857">
    <property type="entry name" value="Ribosomal_bL19"/>
</dbReference>
<evidence type="ECO:0000313" key="4">
    <source>
        <dbReference type="EMBL" id="VAX27303.1"/>
    </source>
</evidence>
<dbReference type="Pfam" id="PF01245">
    <property type="entry name" value="Ribosomal_L19"/>
    <property type="match status" value="1"/>
</dbReference>
<reference evidence="4" key="1">
    <citation type="submission" date="2018-06" db="EMBL/GenBank/DDBJ databases">
        <authorList>
            <person name="Zhirakovskaya E."/>
        </authorList>
    </citation>
    <scope>NUCLEOTIDE SEQUENCE</scope>
</reference>
<proteinExistence type="inferred from homology"/>
<dbReference type="GO" id="GO:0022625">
    <property type="term" value="C:cytosolic large ribosomal subunit"/>
    <property type="evidence" value="ECO:0007669"/>
    <property type="project" value="TreeGrafter"/>
</dbReference>
<evidence type="ECO:0000256" key="3">
    <source>
        <dbReference type="ARBA" id="ARBA00023274"/>
    </source>
</evidence>
<dbReference type="GO" id="GO:0003735">
    <property type="term" value="F:structural constituent of ribosome"/>
    <property type="evidence" value="ECO:0007669"/>
    <property type="project" value="InterPro"/>
</dbReference>
<name>A0A3B1CRK9_9ZZZZ</name>
<evidence type="ECO:0000256" key="1">
    <source>
        <dbReference type="ARBA" id="ARBA00005781"/>
    </source>
</evidence>
<dbReference type="PRINTS" id="PR00061">
    <property type="entry name" value="RIBOSOMALL19"/>
</dbReference>
<sequence length="116" mass="13415">MNMVSAVEEAFRREVPQFNIGDTVRIHVRVVEGDKERIQPFEGVVIGRKGSGIKETFMLRKVSHGIGVERIFPVHSPVLEKLEVIRQGDVRRAKLYYLRDKKGKAAKVKEKELFRR</sequence>
<comment type="similarity">
    <text evidence="1">Belongs to the bacterial ribosomal protein bL19 family.</text>
</comment>
<accession>A0A3B1CRK9</accession>
<dbReference type="AlphaFoldDB" id="A0A3B1CRK9"/>
<keyword evidence="2 4" id="KW-0689">Ribosomal protein</keyword>
<dbReference type="EMBL" id="UOGH01000039">
    <property type="protein sequence ID" value="VAX27303.1"/>
    <property type="molecule type" value="Genomic_DNA"/>
</dbReference>
<dbReference type="InterPro" id="IPR018257">
    <property type="entry name" value="Ribosomal_bL19_CS"/>
</dbReference>
<gene>
    <name evidence="4" type="ORF">MNBD_NITROSPIRAE02-645</name>
</gene>
<dbReference type="PANTHER" id="PTHR15680">
    <property type="entry name" value="RIBOSOMAL PROTEIN L19"/>
    <property type="match status" value="1"/>
</dbReference>
<keyword evidence="3" id="KW-0687">Ribonucleoprotein</keyword>
<dbReference type="HAMAP" id="MF_00402">
    <property type="entry name" value="Ribosomal_bL19"/>
    <property type="match status" value="1"/>
</dbReference>
<dbReference type="InterPro" id="IPR008991">
    <property type="entry name" value="Translation_prot_SH3-like_sf"/>
</dbReference>
<dbReference type="NCBIfam" id="TIGR01024">
    <property type="entry name" value="rplS_bact"/>
    <property type="match status" value="1"/>
</dbReference>
<protein>
    <submittedName>
        <fullName evidence="4">LSU ribosomal protein L19p</fullName>
    </submittedName>
</protein>
<dbReference type="SUPFAM" id="SSF50104">
    <property type="entry name" value="Translation proteins SH3-like domain"/>
    <property type="match status" value="1"/>
</dbReference>
<evidence type="ECO:0000256" key="2">
    <source>
        <dbReference type="ARBA" id="ARBA00022980"/>
    </source>
</evidence>
<dbReference type="PROSITE" id="PS01015">
    <property type="entry name" value="RIBOSOMAL_L19"/>
    <property type="match status" value="1"/>
</dbReference>
<dbReference type="PIRSF" id="PIRSF002191">
    <property type="entry name" value="Ribosomal_L19"/>
    <property type="match status" value="1"/>
</dbReference>
<dbReference type="FunFam" id="2.30.30.790:FF:000001">
    <property type="entry name" value="50S ribosomal protein L19"/>
    <property type="match status" value="1"/>
</dbReference>
<organism evidence="4">
    <name type="scientific">hydrothermal vent metagenome</name>
    <dbReference type="NCBI Taxonomy" id="652676"/>
    <lineage>
        <taxon>unclassified sequences</taxon>
        <taxon>metagenomes</taxon>
        <taxon>ecological metagenomes</taxon>
    </lineage>
</organism>
<dbReference type="GO" id="GO:0006412">
    <property type="term" value="P:translation"/>
    <property type="evidence" value="ECO:0007669"/>
    <property type="project" value="InterPro"/>
</dbReference>
<dbReference type="InterPro" id="IPR038657">
    <property type="entry name" value="Ribosomal_bL19_sf"/>
</dbReference>